<evidence type="ECO:0000259" key="7">
    <source>
        <dbReference type="Pfam" id="PF04542"/>
    </source>
</evidence>
<evidence type="ECO:0000256" key="3">
    <source>
        <dbReference type="ARBA" id="ARBA00023082"/>
    </source>
</evidence>
<proteinExistence type="inferred from homology"/>
<dbReference type="STRING" id="909613.UO65_0024"/>
<dbReference type="PANTHER" id="PTHR43133:SF8">
    <property type="entry name" value="RNA POLYMERASE SIGMA FACTOR HI_1459-RELATED"/>
    <property type="match status" value="1"/>
</dbReference>
<comment type="caution">
    <text evidence="8">The sequence shown here is derived from an EMBL/GenBank/DDBJ whole genome shotgun (WGS) entry which is preliminary data.</text>
</comment>
<keyword evidence="5" id="KW-0804">Transcription</keyword>
<dbReference type="Gene3D" id="1.10.1740.10">
    <property type="match status" value="1"/>
</dbReference>
<dbReference type="Pfam" id="PF04542">
    <property type="entry name" value="Sigma70_r2"/>
    <property type="match status" value="1"/>
</dbReference>
<dbReference type="GO" id="GO:0006352">
    <property type="term" value="P:DNA-templated transcription initiation"/>
    <property type="evidence" value="ECO:0007669"/>
    <property type="project" value="InterPro"/>
</dbReference>
<name>W7IWE6_9PSEU</name>
<protein>
    <submittedName>
        <fullName evidence="8">Putative RNA polymerase sigma factor</fullName>
    </submittedName>
</protein>
<organism evidence="8 9">
    <name type="scientific">Actinokineospora spheciospongiae</name>
    <dbReference type="NCBI Taxonomy" id="909613"/>
    <lineage>
        <taxon>Bacteria</taxon>
        <taxon>Bacillati</taxon>
        <taxon>Actinomycetota</taxon>
        <taxon>Actinomycetes</taxon>
        <taxon>Pseudonocardiales</taxon>
        <taxon>Pseudonocardiaceae</taxon>
        <taxon>Actinokineospora</taxon>
    </lineage>
</organism>
<sequence>MEAVIRTVGTNPPWEGLQGADRHAACVLAARAGDKSALDVIVAELSPLVWHISRGVGLDRTAAEDVVQTVWLALLRNLDKVAEPKALVGWLVITTKREAVRTRRRGTAQGDLPQEAAEHVHSTEPMPEAEVLRDERDHRLWSAFHRLPARCQELLRLTVLQGRANYQVVAEAMEMPRGSIGPTRGRCLQNLRDLYEDGEGGR</sequence>
<dbReference type="InterPro" id="IPR013325">
    <property type="entry name" value="RNA_pol_sigma_r2"/>
</dbReference>
<dbReference type="InterPro" id="IPR013324">
    <property type="entry name" value="RNA_pol_sigma_r3/r4-like"/>
</dbReference>
<dbReference type="PANTHER" id="PTHR43133">
    <property type="entry name" value="RNA POLYMERASE ECF-TYPE SIGMA FACTO"/>
    <property type="match status" value="1"/>
</dbReference>
<dbReference type="AlphaFoldDB" id="W7IWE6"/>
<keyword evidence="3" id="KW-0731">Sigma factor</keyword>
<reference evidence="8 9" key="1">
    <citation type="journal article" date="2014" name="Genome Announc.">
        <title>Draft Genome Sequence of the Antitrypanosomally Active Sponge-Associated Bacterium Actinokineospora sp. Strain EG49.</title>
        <authorList>
            <person name="Harjes J."/>
            <person name="Ryu T."/>
            <person name="Abdelmohsen U.R."/>
            <person name="Moitinho-Silva L."/>
            <person name="Horn H."/>
            <person name="Ravasi T."/>
            <person name="Hentschel U."/>
        </authorList>
    </citation>
    <scope>NUCLEOTIDE SEQUENCE [LARGE SCALE GENOMIC DNA]</scope>
    <source>
        <strain evidence="8 9">EG49</strain>
    </source>
</reference>
<keyword evidence="9" id="KW-1185">Reference proteome</keyword>
<dbReference type="SUPFAM" id="SSF88659">
    <property type="entry name" value="Sigma3 and sigma4 domains of RNA polymerase sigma factors"/>
    <property type="match status" value="1"/>
</dbReference>
<comment type="similarity">
    <text evidence="1">Belongs to the sigma-70 factor family. ECF subfamily.</text>
</comment>
<feature type="region of interest" description="Disordered" evidence="6">
    <location>
        <begin position="103"/>
        <end position="128"/>
    </location>
</feature>
<accession>W7IWE6</accession>
<dbReference type="GO" id="GO:0003677">
    <property type="term" value="F:DNA binding"/>
    <property type="evidence" value="ECO:0007669"/>
    <property type="project" value="UniProtKB-KW"/>
</dbReference>
<dbReference type="GO" id="GO:0016987">
    <property type="term" value="F:sigma factor activity"/>
    <property type="evidence" value="ECO:0007669"/>
    <property type="project" value="UniProtKB-KW"/>
</dbReference>
<evidence type="ECO:0000313" key="9">
    <source>
        <dbReference type="Proteomes" id="UP000019277"/>
    </source>
</evidence>
<dbReference type="InterPro" id="IPR039425">
    <property type="entry name" value="RNA_pol_sigma-70-like"/>
</dbReference>
<feature type="domain" description="RNA polymerase sigma-70 region 2" evidence="7">
    <location>
        <begin position="42"/>
        <end position="106"/>
    </location>
</feature>
<evidence type="ECO:0000256" key="2">
    <source>
        <dbReference type="ARBA" id="ARBA00023015"/>
    </source>
</evidence>
<dbReference type="InterPro" id="IPR007627">
    <property type="entry name" value="RNA_pol_sigma70_r2"/>
</dbReference>
<dbReference type="Proteomes" id="UP000019277">
    <property type="component" value="Unassembled WGS sequence"/>
</dbReference>
<dbReference type="InterPro" id="IPR014284">
    <property type="entry name" value="RNA_pol_sigma-70_dom"/>
</dbReference>
<gene>
    <name evidence="8" type="ORF">UO65_0024</name>
</gene>
<evidence type="ECO:0000256" key="1">
    <source>
        <dbReference type="ARBA" id="ARBA00010641"/>
    </source>
</evidence>
<dbReference type="EMBL" id="AYXG01000002">
    <property type="protein sequence ID" value="EWC64638.1"/>
    <property type="molecule type" value="Genomic_DNA"/>
</dbReference>
<keyword evidence="2" id="KW-0805">Transcription regulation</keyword>
<evidence type="ECO:0000256" key="6">
    <source>
        <dbReference type="SAM" id="MobiDB-lite"/>
    </source>
</evidence>
<evidence type="ECO:0000313" key="8">
    <source>
        <dbReference type="EMBL" id="EWC64638.1"/>
    </source>
</evidence>
<dbReference type="NCBIfam" id="TIGR02937">
    <property type="entry name" value="sigma70-ECF"/>
    <property type="match status" value="1"/>
</dbReference>
<evidence type="ECO:0000256" key="5">
    <source>
        <dbReference type="ARBA" id="ARBA00023163"/>
    </source>
</evidence>
<evidence type="ECO:0000256" key="4">
    <source>
        <dbReference type="ARBA" id="ARBA00023125"/>
    </source>
</evidence>
<dbReference type="InterPro" id="IPR036388">
    <property type="entry name" value="WH-like_DNA-bd_sf"/>
</dbReference>
<dbReference type="Gene3D" id="1.10.10.10">
    <property type="entry name" value="Winged helix-like DNA-binding domain superfamily/Winged helix DNA-binding domain"/>
    <property type="match status" value="1"/>
</dbReference>
<dbReference type="SUPFAM" id="SSF88946">
    <property type="entry name" value="Sigma2 domain of RNA polymerase sigma factors"/>
    <property type="match status" value="1"/>
</dbReference>
<dbReference type="PATRIC" id="fig|909613.9.peg.24"/>
<keyword evidence="4" id="KW-0238">DNA-binding</keyword>
<dbReference type="eggNOG" id="COG1595">
    <property type="taxonomic scope" value="Bacteria"/>
</dbReference>